<proteinExistence type="predicted"/>
<sequence length="1428" mass="159603">MLKTESSGERTTLRSASPHRNAYRTEFQALKSTFDKPKSDGEQKTKEGEGSQQSRGRKYGSNVNRIKNLFMQMGMEPSENAAVIAKTRGKGPSSPQRRMKPREFLEKTDGSVVKLESSVSERISRFDTMYDGPSYSKFTETRKMFERSVHESGHNNRYSPKKEKAGGSEPQDEWGGSKSNRGSTDSLDSLSSRTEAVSPTVSQLSAVFENTDSPSAVISEKAENNEYSVTGHYPLNLPSVTVTNLDTFGHLKDSSSWSPPSKHSDDAEDARKSSTSPGLEVASKSTSLASVPSEEARQSTAAEDPASNQEAPDRTDRHTPEEPGAESEAVPEPEIPSPQNEPSEDAEARLVESEAAMQQKRELAGGDFTSADVSRFACEKEVFEEAHRFGSSHVYMHSDYNVYRVRSRYNSDWGETGTEQEEQEDSDESSYCQPDVECSEIAGLPEEEDIPANRKIKFSSAPIKCCENETVVKHKVKKDIHCIIKIIHVFVYFDYSCLLRGTFEKQKPTGNFSVLSGINAESPNGHDEECAIGRGSKHKDGNVQHQVFSTYSNEDYDRRNDEVDPVAASAEYELEKRVEKLELFPVELEKDEDGLGISIIGMGVGADAGLEKLGIFVKTVTEGGAAQRDGRIQVNDQIVEVDGISLVGVTQNFAATVLRNTKGNVRFVIGREKPGQVSEVAQLISQTLEQERRQRELLEQHYAQYDADDDETGEYATDEEEDEVGPVLPGGDMAIEVFELPENEDVFSPSDLDTSKLSHKFKELQIKHAVTEAEIQKLKTKLQAAENEKVRWELEKTQLQQNIEENKERMMKLESYWIEAQTLCHTVNEHLKETQSQYQALEKKYNKAKKLIKDFQQKELDFIKRQEAERKKIEDLEKAHLVEVQGLQVRIRDLEAEVFRLLKQNGTQVNNNNNIFERRTSLGEVSKGDTLENLDIKQTSCQDGLSQDFNEAVPETERLDSKALKTRAQLSLKNRRQRPSRTRLYDSVSSTDGEDSLERKPSNSFYNHMHITKSLLPKGLRASPESDSGASSLTPVAGSVPFSSDHIAEFQEGPLYSEGEPSSSVGEDTSLSSPSKSDHDMEELPCHNQTTTTKILQEKDGAKGPKSLRASSSLVVRGGKIKRKFVNLGAPLRKNSNKGKKWKDKEKEANRFSPGSRIFRCRLETWKPAPSSTAQASTRSTGLPFSWFNESRKGYYSFRNLPSSASPLQPSPEALISDKKGSKNFAFSDDFSPSSTSSADLSGLGAEPKTPGLSQSLVLSSDESLDMIDDEILDDGQSPKHSQYPNRAVHEWSVQQVSHWLLSLNLEQYVSEFSAQNITGEQLLQLDGNKLKALGMTSSQDRAVVKKKLKEMKVSLEKARKAQEKMEKQREKLRRKEQEQMQRKSKKTEKMAAATEGAGGLRPYLPLENVLYTELREKLSKVTSNKLC</sequence>
<reference evidence="1" key="1">
    <citation type="submission" date="2022-03" db="EMBL/GenBank/DDBJ databases">
        <title>Genomic analyses of argali, domestic sheep and their hybrids provide insights into chromosomal evolution, heterosis and genetic basis of agronomic traits.</title>
        <authorList>
            <person name="Li M."/>
        </authorList>
    </citation>
    <scope>NUCLEOTIDE SEQUENCE</scope>
    <source>
        <strain evidence="1">F1 hybrid</strain>
    </source>
</reference>
<evidence type="ECO:0000313" key="1">
    <source>
        <dbReference type="EMBL" id="KAI4584712.1"/>
    </source>
</evidence>
<dbReference type="EMBL" id="CM043030">
    <property type="protein sequence ID" value="KAI4584712.1"/>
    <property type="molecule type" value="Genomic_DNA"/>
</dbReference>
<keyword evidence="2" id="KW-1185">Reference proteome</keyword>
<evidence type="ECO:0000313" key="2">
    <source>
        <dbReference type="Proteomes" id="UP001057279"/>
    </source>
</evidence>
<comment type="caution">
    <text evidence="1">The sequence shown here is derived from an EMBL/GenBank/DDBJ whole genome shotgun (WGS) entry which is preliminary data.</text>
</comment>
<name>A0ACB9V4M8_9CETA</name>
<organism evidence="1 2">
    <name type="scientific">Ovis ammon polii x Ovis aries</name>
    <dbReference type="NCBI Taxonomy" id="2918886"/>
    <lineage>
        <taxon>Eukaryota</taxon>
        <taxon>Metazoa</taxon>
        <taxon>Chordata</taxon>
        <taxon>Craniata</taxon>
        <taxon>Vertebrata</taxon>
        <taxon>Euteleostomi</taxon>
        <taxon>Mammalia</taxon>
        <taxon>Eutheria</taxon>
        <taxon>Laurasiatheria</taxon>
        <taxon>Artiodactyla</taxon>
        <taxon>Ruminantia</taxon>
        <taxon>Pecora</taxon>
        <taxon>Bovidae</taxon>
        <taxon>Caprinae</taxon>
        <taxon>Ovis</taxon>
    </lineage>
</organism>
<protein>
    <submittedName>
        <fullName evidence="1">Uncharacterized protein</fullName>
    </submittedName>
</protein>
<accession>A0ACB9V4M8</accession>
<gene>
    <name evidence="1" type="ORF">MJG53_006246</name>
</gene>
<dbReference type="Proteomes" id="UP001057279">
    <property type="component" value="Linkage Group LG05"/>
</dbReference>